<dbReference type="Gene3D" id="3.40.630.30">
    <property type="match status" value="1"/>
</dbReference>
<gene>
    <name evidence="2" type="ORF">METZ01_LOCUS400557</name>
</gene>
<sequence>IYHKLNFGESEGILESFEQYLLEQNYNEVFFVSTPSIYSPNRDETLEYALLLGNYKPVEYYISSVITIYSDTEKNIKDIYRLKNRSRAYYEKIIQQNSITFKWENDFDTFYPILMENKKRHNAKPTHSLNELKKIDKILPGRLELLLMYTNKQAIGGSLIINVNNETGIIFYNMVDYDYLKLQPAVFQTMEAIRHAAKNNLHYLDFGVSQDPIAENPLTPSRSLIKFKEETGAFTIIRKAYKKTF</sequence>
<evidence type="ECO:0000259" key="1">
    <source>
        <dbReference type="Pfam" id="PF13480"/>
    </source>
</evidence>
<dbReference type="SUPFAM" id="SSF55729">
    <property type="entry name" value="Acyl-CoA N-acyltransferases (Nat)"/>
    <property type="match status" value="1"/>
</dbReference>
<feature type="non-terminal residue" evidence="2">
    <location>
        <position position="1"/>
    </location>
</feature>
<dbReference type="InterPro" id="IPR016181">
    <property type="entry name" value="Acyl_CoA_acyltransferase"/>
</dbReference>
<dbReference type="Pfam" id="PF13480">
    <property type="entry name" value="Acetyltransf_6"/>
    <property type="match status" value="1"/>
</dbReference>
<reference evidence="2" key="1">
    <citation type="submission" date="2018-05" db="EMBL/GenBank/DDBJ databases">
        <authorList>
            <person name="Lanie J.A."/>
            <person name="Ng W.-L."/>
            <person name="Kazmierczak K.M."/>
            <person name="Andrzejewski T.M."/>
            <person name="Davidsen T.M."/>
            <person name="Wayne K.J."/>
            <person name="Tettelin H."/>
            <person name="Glass J.I."/>
            <person name="Rusch D."/>
            <person name="Podicherti R."/>
            <person name="Tsui H.-C.T."/>
            <person name="Winkler M.E."/>
        </authorList>
    </citation>
    <scope>NUCLEOTIDE SEQUENCE</scope>
</reference>
<dbReference type="AlphaFoldDB" id="A0A382VMI1"/>
<organism evidence="2">
    <name type="scientific">marine metagenome</name>
    <dbReference type="NCBI Taxonomy" id="408172"/>
    <lineage>
        <taxon>unclassified sequences</taxon>
        <taxon>metagenomes</taxon>
        <taxon>ecological metagenomes</taxon>
    </lineage>
</organism>
<protein>
    <recommendedName>
        <fullName evidence="1">BioF2-like acetyltransferase domain-containing protein</fullName>
    </recommendedName>
</protein>
<dbReference type="EMBL" id="UINC01153145">
    <property type="protein sequence ID" value="SVD47703.1"/>
    <property type="molecule type" value="Genomic_DNA"/>
</dbReference>
<proteinExistence type="predicted"/>
<feature type="domain" description="BioF2-like acetyltransferase" evidence="1">
    <location>
        <begin position="99"/>
        <end position="211"/>
    </location>
</feature>
<name>A0A382VMI1_9ZZZZ</name>
<accession>A0A382VMI1</accession>
<evidence type="ECO:0000313" key="2">
    <source>
        <dbReference type="EMBL" id="SVD47703.1"/>
    </source>
</evidence>
<dbReference type="InterPro" id="IPR038740">
    <property type="entry name" value="BioF2-like_GNAT_dom"/>
</dbReference>